<reference evidence="1 2" key="1">
    <citation type="submission" date="2016-10" db="EMBL/GenBank/DDBJ databases">
        <title>Paenibacillus species isolates.</title>
        <authorList>
            <person name="Beno S.M."/>
        </authorList>
    </citation>
    <scope>NUCLEOTIDE SEQUENCE [LARGE SCALE GENOMIC DNA]</scope>
    <source>
        <strain evidence="1 2">FSL H7-0918</strain>
    </source>
</reference>
<sequence length="68" mass="7599">MMNCGNCSHWNWCSKTDGKIEESETVCSFSPSRFTGIIIEDQSEAEIDKNLISFDGLIGIIRRIEGKG</sequence>
<organism evidence="1 2">
    <name type="scientific">Paenibacillus odorifer</name>
    <dbReference type="NCBI Taxonomy" id="189426"/>
    <lineage>
        <taxon>Bacteria</taxon>
        <taxon>Bacillati</taxon>
        <taxon>Bacillota</taxon>
        <taxon>Bacilli</taxon>
        <taxon>Bacillales</taxon>
        <taxon>Paenibacillaceae</taxon>
        <taxon>Paenibacillus</taxon>
    </lineage>
</organism>
<protein>
    <submittedName>
        <fullName evidence="1">Uncharacterized protein</fullName>
    </submittedName>
</protein>
<dbReference type="AlphaFoldDB" id="A0AB36J5L0"/>
<gene>
    <name evidence="1" type="ORF">BSK47_32115</name>
</gene>
<comment type="caution">
    <text evidence="1">The sequence shown here is derived from an EMBL/GenBank/DDBJ whole genome shotgun (WGS) entry which is preliminary data.</text>
</comment>
<evidence type="ECO:0000313" key="2">
    <source>
        <dbReference type="Proteomes" id="UP000187323"/>
    </source>
</evidence>
<name>A0AB36J5L0_9BACL</name>
<dbReference type="Proteomes" id="UP000187323">
    <property type="component" value="Unassembled WGS sequence"/>
</dbReference>
<proteinExistence type="predicted"/>
<dbReference type="EMBL" id="MPTO01000064">
    <property type="protein sequence ID" value="OME08922.1"/>
    <property type="molecule type" value="Genomic_DNA"/>
</dbReference>
<evidence type="ECO:0000313" key="1">
    <source>
        <dbReference type="EMBL" id="OME08922.1"/>
    </source>
</evidence>
<dbReference type="RefSeq" id="WP_076139095.1">
    <property type="nucleotide sequence ID" value="NZ_MKQM01000110.1"/>
</dbReference>
<accession>A0AB36J5L0</accession>